<dbReference type="EMBL" id="CP049055">
    <property type="protein sequence ID" value="QII11716.1"/>
    <property type="molecule type" value="Genomic_DNA"/>
</dbReference>
<accession>A0A6G7GQ91</accession>
<protein>
    <submittedName>
        <fullName evidence="1">Uncharacterized protein</fullName>
    </submittedName>
</protein>
<sequence length="61" mass="7091">MDRPIHLNQYRNRNARCFRLGSKATKNSLNIYTTTRYGYKTIFIVSGCRKCDMTSVVDVNV</sequence>
<gene>
    <name evidence="1" type="ORF">KsCSTR_23370</name>
</gene>
<proteinExistence type="predicted"/>
<name>A0A6G7GQ91_KUEST</name>
<dbReference type="AlphaFoldDB" id="A0A6G7GQ91"/>
<evidence type="ECO:0000313" key="1">
    <source>
        <dbReference type="EMBL" id="QII11716.1"/>
    </source>
</evidence>
<evidence type="ECO:0000313" key="2">
    <source>
        <dbReference type="Proteomes" id="UP000501926"/>
    </source>
</evidence>
<dbReference type="Proteomes" id="UP000501926">
    <property type="component" value="Chromosome"/>
</dbReference>
<reference evidence="1 2" key="1">
    <citation type="submission" date="2020-02" db="EMBL/GenBank/DDBJ databases">
        <title>Newly sequenced genome of strain CSTR1 showed variability in Candidatus Kuenenia stuttgartiensis genomes.</title>
        <authorList>
            <person name="Ding C."/>
            <person name="Adrian L."/>
        </authorList>
    </citation>
    <scope>NUCLEOTIDE SEQUENCE [LARGE SCALE GENOMIC DNA]</scope>
    <source>
        <strain evidence="1 2">CSTR1</strain>
    </source>
</reference>
<organism evidence="1 2">
    <name type="scientific">Kuenenia stuttgartiensis</name>
    <dbReference type="NCBI Taxonomy" id="174633"/>
    <lineage>
        <taxon>Bacteria</taxon>
        <taxon>Pseudomonadati</taxon>
        <taxon>Planctomycetota</taxon>
        <taxon>Candidatus Brocadiia</taxon>
        <taxon>Candidatus Brocadiales</taxon>
        <taxon>Candidatus Brocadiaceae</taxon>
        <taxon>Candidatus Kuenenia</taxon>
    </lineage>
</organism>